<accession>A0A919QBG9</accession>
<protein>
    <recommendedName>
        <fullName evidence="3">Necrosis inducing protein (NPP1)</fullName>
    </recommendedName>
</protein>
<evidence type="ECO:0008006" key="3">
    <source>
        <dbReference type="Google" id="ProtNLM"/>
    </source>
</evidence>
<gene>
    <name evidence="1" type="ORF">Aph01nite_40610</name>
</gene>
<comment type="caution">
    <text evidence="1">The sequence shown here is derived from an EMBL/GenBank/DDBJ whole genome shotgun (WGS) entry which is preliminary data.</text>
</comment>
<proteinExistence type="predicted"/>
<dbReference type="InterPro" id="IPR008701">
    <property type="entry name" value="NPP1"/>
</dbReference>
<keyword evidence="2" id="KW-1185">Reference proteome</keyword>
<dbReference type="EMBL" id="BOOA01000032">
    <property type="protein sequence ID" value="GIH25751.1"/>
    <property type="molecule type" value="Genomic_DNA"/>
</dbReference>
<name>A0A919QBG9_9ACTN</name>
<evidence type="ECO:0000313" key="2">
    <source>
        <dbReference type="Proteomes" id="UP000640052"/>
    </source>
</evidence>
<dbReference type="PANTHER" id="PTHR33657">
    <property type="entry name" value="DOMAIN PROTEIN, PUTATIVE (AFU_ORTHOLOGUE AFUA_5G00600)-RELATED"/>
    <property type="match status" value="1"/>
</dbReference>
<sequence>MRSQVRELLARLVSRGGPPAGRRRRSGRFSFAIRAALAGLAIVLVVPSPALADPPVGYDWNAPWEHRWYEPAFDYDWDGCYPTAAIGWQYAQINPGLPTTGYINANCHDPWDLDEANIYSRVKCNNGWCAYMYAVYFEKDQTTLPGCSICGHRHDWEHVVVWVQNGWADWVSASAHGNYNIRHRNNVRWDDGGTHPTIVYHKDGGGTHAFRFADWGEQPENHKGWWQFPKLVNWDWLPQQHRDALTWYDFGSASFGLKNGNFEWELSKAKPAAVPFNPWG</sequence>
<dbReference type="AlphaFoldDB" id="A0A919QBG9"/>
<dbReference type="PIRSF" id="PIRSF029958">
    <property type="entry name" value="Necrosis-inducing_protein"/>
    <property type="match status" value="1"/>
</dbReference>
<dbReference type="Proteomes" id="UP000640052">
    <property type="component" value="Unassembled WGS sequence"/>
</dbReference>
<organism evidence="1 2">
    <name type="scientific">Acrocarpospora phusangensis</name>
    <dbReference type="NCBI Taxonomy" id="1070424"/>
    <lineage>
        <taxon>Bacteria</taxon>
        <taxon>Bacillati</taxon>
        <taxon>Actinomycetota</taxon>
        <taxon>Actinomycetes</taxon>
        <taxon>Streptosporangiales</taxon>
        <taxon>Streptosporangiaceae</taxon>
        <taxon>Acrocarpospora</taxon>
    </lineage>
</organism>
<dbReference type="PANTHER" id="PTHR33657:SF6">
    <property type="entry name" value="SECRETED PROTEIN"/>
    <property type="match status" value="1"/>
</dbReference>
<dbReference type="Pfam" id="PF05630">
    <property type="entry name" value="NPP1"/>
    <property type="match status" value="1"/>
</dbReference>
<evidence type="ECO:0000313" key="1">
    <source>
        <dbReference type="EMBL" id="GIH25751.1"/>
    </source>
</evidence>
<reference evidence="1" key="1">
    <citation type="submission" date="2021-01" db="EMBL/GenBank/DDBJ databases">
        <title>Whole genome shotgun sequence of Acrocarpospora phusangensis NBRC 108782.</title>
        <authorList>
            <person name="Komaki H."/>
            <person name="Tamura T."/>
        </authorList>
    </citation>
    <scope>NUCLEOTIDE SEQUENCE</scope>
    <source>
        <strain evidence="1">NBRC 108782</strain>
    </source>
</reference>